<evidence type="ECO:0000256" key="3">
    <source>
        <dbReference type="PROSITE-ProRule" id="PRU00169"/>
    </source>
</evidence>
<dbReference type="Gene3D" id="3.60.40.10">
    <property type="entry name" value="PPM-type phosphatase domain"/>
    <property type="match status" value="1"/>
</dbReference>
<evidence type="ECO:0000313" key="5">
    <source>
        <dbReference type="EMBL" id="ETR68418.1"/>
    </source>
</evidence>
<dbReference type="Pfam" id="PF07228">
    <property type="entry name" value="SpoIIE"/>
    <property type="match status" value="1"/>
</dbReference>
<dbReference type="SUPFAM" id="SSF53850">
    <property type="entry name" value="Periplasmic binding protein-like II"/>
    <property type="match status" value="1"/>
</dbReference>
<dbReference type="InterPro" id="IPR011006">
    <property type="entry name" value="CheY-like_superfamily"/>
</dbReference>
<dbReference type="SMART" id="SM00448">
    <property type="entry name" value="REC"/>
    <property type="match status" value="1"/>
</dbReference>
<dbReference type="InterPro" id="IPR001932">
    <property type="entry name" value="PPM-type_phosphatase-like_dom"/>
</dbReference>
<dbReference type="InterPro" id="IPR036457">
    <property type="entry name" value="PPM-type-like_dom_sf"/>
</dbReference>
<dbReference type="GO" id="GO:0000160">
    <property type="term" value="P:phosphorelay signal transduction system"/>
    <property type="evidence" value="ECO:0007669"/>
    <property type="project" value="UniProtKB-KW"/>
</dbReference>
<dbReference type="InterPro" id="IPR001789">
    <property type="entry name" value="Sig_transdc_resp-reg_receiver"/>
</dbReference>
<dbReference type="Pfam" id="PF13379">
    <property type="entry name" value="NMT1_2"/>
    <property type="match status" value="1"/>
</dbReference>
<gene>
    <name evidence="5" type="ORF">OMM_04579</name>
</gene>
<keyword evidence="2" id="KW-0902">Two-component regulatory system</keyword>
<evidence type="ECO:0000259" key="4">
    <source>
        <dbReference type="PROSITE" id="PS50110"/>
    </source>
</evidence>
<sequence>MDSQNENNYLKTKLLIVEDARAVRNLEVSMLKDMGFEIILEACDGQKAMDILKIEKNIGLVISDWNMPNKTGFDLLCWMRNDYAHKKTPFIMATGQGEKKKVMKAKKAGANNFVTKPFSPIEFKQVIDETLSVGKQALDQASKRNLSKTKSGKTRLKIAHIPITDHIVLGALKYLISIDELTPQHFELETERMLLWNPVQVALEKGDVDGVFILAPIAMDLFSFGIPIKLVLLAHKNGSICVRNKSDQTLTHKNDLKSFFYKKTFYLPHLLSVHHMLSTMFLRELGLNPGLSDNPKANTYFEVIPPIKMPDFQSKDKDVGGFMVAEPVGTKAIVTGVGDLTYLSSELWPNHPCCVIVLRDDVIEFDPDAIQEFVSMSVVAGQFVTQYPDIAAKVAVDFLDPDSNIGLKAPVIEKVLKNQGSIITDDLYPNINDLDRIQIYMREKMGIGTLIDMEKFVDLQFADIACKKAGVIQRPSIYPDPAKALSIVLDRMQHVPAKPVEQSDIKVSVKNINLVHHTYPNNNKPYQFIAHIYDTPEGCNIVILDIIVDRDKDEKQKIRSFLGDHITDQNDGIDLFSQLNNFLLDQKLTSQVKGLFARLNTKEMTGDIVSAASPPMILIRKYIPQPIKPRGRPLGADGSLVLNHKTFRLEPGNRLFFHTHGIKKKRHFHWLDDILLQNNKESFEIMVKMPGKR</sequence>
<dbReference type="EMBL" id="ATBP01000961">
    <property type="protein sequence ID" value="ETR68418.1"/>
    <property type="molecule type" value="Genomic_DNA"/>
</dbReference>
<evidence type="ECO:0000256" key="1">
    <source>
        <dbReference type="ARBA" id="ARBA00022553"/>
    </source>
</evidence>
<accession>A0A1V1P0U1</accession>
<dbReference type="Pfam" id="PF00072">
    <property type="entry name" value="Response_reg"/>
    <property type="match status" value="1"/>
</dbReference>
<feature type="domain" description="Response regulatory" evidence="4">
    <location>
        <begin position="13"/>
        <end position="131"/>
    </location>
</feature>
<feature type="modified residue" description="4-aspartylphosphate" evidence="3">
    <location>
        <position position="64"/>
    </location>
</feature>
<dbReference type="Gene3D" id="3.40.50.2300">
    <property type="match status" value="1"/>
</dbReference>
<reference evidence="6" key="1">
    <citation type="submission" date="2012-11" db="EMBL/GenBank/DDBJ databases">
        <authorList>
            <person name="Lucero-Rivera Y.E."/>
            <person name="Tovar-Ramirez D."/>
        </authorList>
    </citation>
    <scope>NUCLEOTIDE SEQUENCE [LARGE SCALE GENOMIC DNA]</scope>
    <source>
        <strain evidence="6">Araruama</strain>
    </source>
</reference>
<dbReference type="SUPFAM" id="SSF52172">
    <property type="entry name" value="CheY-like"/>
    <property type="match status" value="1"/>
</dbReference>
<dbReference type="PANTHER" id="PTHR44591:SF14">
    <property type="entry name" value="PROTEIN PILG"/>
    <property type="match status" value="1"/>
</dbReference>
<evidence type="ECO:0000313" key="6">
    <source>
        <dbReference type="Proteomes" id="UP000189670"/>
    </source>
</evidence>
<dbReference type="Proteomes" id="UP000189670">
    <property type="component" value="Unassembled WGS sequence"/>
</dbReference>
<comment type="caution">
    <text evidence="5">The sequence shown here is derived from an EMBL/GenBank/DDBJ whole genome shotgun (WGS) entry which is preliminary data.</text>
</comment>
<keyword evidence="1 3" id="KW-0597">Phosphoprotein</keyword>
<name>A0A1V1P0U1_9BACT</name>
<protein>
    <submittedName>
        <fullName evidence="5">Response regulator receiver modulated CheW protein</fullName>
    </submittedName>
</protein>
<organism evidence="5 6">
    <name type="scientific">Candidatus Magnetoglobus multicellularis str. Araruama</name>
    <dbReference type="NCBI Taxonomy" id="890399"/>
    <lineage>
        <taxon>Bacteria</taxon>
        <taxon>Pseudomonadati</taxon>
        <taxon>Thermodesulfobacteriota</taxon>
        <taxon>Desulfobacteria</taxon>
        <taxon>Desulfobacterales</taxon>
        <taxon>Desulfobacteraceae</taxon>
        <taxon>Candidatus Magnetoglobus</taxon>
    </lineage>
</organism>
<proteinExistence type="predicted"/>
<evidence type="ECO:0000256" key="2">
    <source>
        <dbReference type="ARBA" id="ARBA00023012"/>
    </source>
</evidence>
<dbReference type="AlphaFoldDB" id="A0A1V1P0U1"/>
<dbReference type="InterPro" id="IPR050595">
    <property type="entry name" value="Bact_response_regulator"/>
</dbReference>
<dbReference type="PROSITE" id="PS50110">
    <property type="entry name" value="RESPONSE_REGULATORY"/>
    <property type="match status" value="1"/>
</dbReference>
<dbReference type="PANTHER" id="PTHR44591">
    <property type="entry name" value="STRESS RESPONSE REGULATOR PROTEIN 1"/>
    <property type="match status" value="1"/>
</dbReference>
<dbReference type="Gene3D" id="3.40.190.10">
    <property type="entry name" value="Periplasmic binding protein-like II"/>
    <property type="match status" value="2"/>
</dbReference>